<sequence>MIIVDNALKARAQAGNPVKVAMIGAGFMGRGIANQILNSVPGMKLVAISNRSLDVAKRAYAEAGAEDVKVVDTVSELEEVIAQGQYAVTEDAMLLCKASGIDALIEVTGAIEFGAHVVMEAIANHKHIILMNAELDGTVGPILKVYADRAGVILSACDGDQPGVEMNLYRFVKSIGLTPLLCGNIKGLQDPYRNPTTQEGFAKQWGQKAHMVTSFADGSKISFEQAIVANATGMKVAKRGMLGYDYRGHVDEMTKMYDIDQLKELGGIVDYVVGTKPGPGVFVFATHDDPKQRHYLNLYKLGEGPLYSFYTPYHLCHFEVPLSVARAVLFGDAVMAPLGGPLVDVVTTAKIDLKAGETLDGIGYYMTYGQCENSDVVQAQNLLPMGLAEGCRLKRDIPKDHVLTYDDVELPEGRLCDKLRAEQNAYFASSKTPATVR</sequence>
<dbReference type="PANTHER" id="PTHR37850:SF1">
    <property type="entry name" value="SAF DOMAIN PROTEIN"/>
    <property type="match status" value="1"/>
</dbReference>
<dbReference type="EMBL" id="JAHHIF010000080">
    <property type="protein sequence ID" value="MBW4549038.1"/>
    <property type="molecule type" value="Genomic_DNA"/>
</dbReference>
<dbReference type="Pfam" id="PF01408">
    <property type="entry name" value="GFO_IDH_MocA"/>
    <property type="match status" value="1"/>
</dbReference>
<dbReference type="CDD" id="cd11616">
    <property type="entry name" value="SAF_DH_OX_like"/>
    <property type="match status" value="1"/>
</dbReference>
<name>A0A951PUT2_9CYAN</name>
<dbReference type="GO" id="GO:0000166">
    <property type="term" value="F:nucleotide binding"/>
    <property type="evidence" value="ECO:0007669"/>
    <property type="project" value="InterPro"/>
</dbReference>
<organism evidence="2 3">
    <name type="scientific">Symplocastrum torsivum CPER-KK1</name>
    <dbReference type="NCBI Taxonomy" id="450513"/>
    <lineage>
        <taxon>Bacteria</taxon>
        <taxon>Bacillati</taxon>
        <taxon>Cyanobacteriota</taxon>
        <taxon>Cyanophyceae</taxon>
        <taxon>Oscillatoriophycideae</taxon>
        <taxon>Oscillatoriales</taxon>
        <taxon>Microcoleaceae</taxon>
        <taxon>Symplocastrum</taxon>
    </lineage>
</organism>
<dbReference type="Proteomes" id="UP000753908">
    <property type="component" value="Unassembled WGS sequence"/>
</dbReference>
<comment type="caution">
    <text evidence="2">The sequence shown here is derived from an EMBL/GenBank/DDBJ whole genome shotgun (WGS) entry which is preliminary data.</text>
</comment>
<dbReference type="SMART" id="SM00858">
    <property type="entry name" value="SAF"/>
    <property type="match status" value="1"/>
</dbReference>
<reference evidence="2" key="2">
    <citation type="journal article" date="2022" name="Microbiol. Resour. Announc.">
        <title>Metagenome Sequencing to Explore Phylogenomics of Terrestrial Cyanobacteria.</title>
        <authorList>
            <person name="Ward R.D."/>
            <person name="Stajich J.E."/>
            <person name="Johansen J.R."/>
            <person name="Huntemann M."/>
            <person name="Clum A."/>
            <person name="Foster B."/>
            <person name="Foster B."/>
            <person name="Roux S."/>
            <person name="Palaniappan K."/>
            <person name="Varghese N."/>
            <person name="Mukherjee S."/>
            <person name="Reddy T.B.K."/>
            <person name="Daum C."/>
            <person name="Copeland A."/>
            <person name="Chen I.A."/>
            <person name="Ivanova N.N."/>
            <person name="Kyrpides N.C."/>
            <person name="Shapiro N."/>
            <person name="Eloe-Fadrosh E.A."/>
            <person name="Pietrasiak N."/>
        </authorList>
    </citation>
    <scope>NUCLEOTIDE SEQUENCE</scope>
    <source>
        <strain evidence="2">CPER-KK1</strain>
    </source>
</reference>
<proteinExistence type="predicted"/>
<dbReference type="PANTHER" id="PTHR37850">
    <property type="entry name" value="STRU PROTEIN"/>
    <property type="match status" value="1"/>
</dbReference>
<evidence type="ECO:0000313" key="3">
    <source>
        <dbReference type="Proteomes" id="UP000753908"/>
    </source>
</evidence>
<evidence type="ECO:0000259" key="1">
    <source>
        <dbReference type="SMART" id="SM00858"/>
    </source>
</evidence>
<feature type="domain" description="SAF" evidence="1">
    <location>
        <begin position="344"/>
        <end position="409"/>
    </location>
</feature>
<reference evidence="2" key="1">
    <citation type="submission" date="2021-05" db="EMBL/GenBank/DDBJ databases">
        <authorList>
            <person name="Pietrasiak N."/>
            <person name="Ward R."/>
            <person name="Stajich J.E."/>
            <person name="Kurbessoian T."/>
        </authorList>
    </citation>
    <scope>NUCLEOTIDE SEQUENCE</scope>
    <source>
        <strain evidence="2">CPER-KK1</strain>
    </source>
</reference>
<dbReference type="Pfam" id="PF08666">
    <property type="entry name" value="SAF"/>
    <property type="match status" value="1"/>
</dbReference>
<accession>A0A951PUT2</accession>
<dbReference type="Gene3D" id="3.40.50.720">
    <property type="entry name" value="NAD(P)-binding Rossmann-like Domain"/>
    <property type="match status" value="1"/>
</dbReference>
<dbReference type="InterPro" id="IPR013974">
    <property type="entry name" value="SAF"/>
</dbReference>
<evidence type="ECO:0000313" key="2">
    <source>
        <dbReference type="EMBL" id="MBW4549038.1"/>
    </source>
</evidence>
<dbReference type="InterPro" id="IPR000683">
    <property type="entry name" value="Gfo/Idh/MocA-like_OxRdtase_N"/>
</dbReference>
<protein>
    <submittedName>
        <fullName evidence="2">Gfo/Idh/MocA family oxidoreductase</fullName>
    </submittedName>
</protein>
<dbReference type="InterPro" id="IPR048423">
    <property type="entry name" value="DRL_cat"/>
</dbReference>
<gene>
    <name evidence="2" type="ORF">KME25_32235</name>
</gene>
<dbReference type="AlphaFoldDB" id="A0A951PUT2"/>
<dbReference type="InterPro" id="IPR036291">
    <property type="entry name" value="NAD(P)-bd_dom_sf"/>
</dbReference>
<dbReference type="Pfam" id="PF21135">
    <property type="entry name" value="DRL_cat"/>
    <property type="match status" value="1"/>
</dbReference>
<dbReference type="SUPFAM" id="SSF51735">
    <property type="entry name" value="NAD(P)-binding Rossmann-fold domains"/>
    <property type="match status" value="1"/>
</dbReference>